<organism evidence="1 2">
    <name type="scientific">Ameca splendens</name>
    <dbReference type="NCBI Taxonomy" id="208324"/>
    <lineage>
        <taxon>Eukaryota</taxon>
        <taxon>Metazoa</taxon>
        <taxon>Chordata</taxon>
        <taxon>Craniata</taxon>
        <taxon>Vertebrata</taxon>
        <taxon>Euteleostomi</taxon>
        <taxon>Actinopterygii</taxon>
        <taxon>Neopterygii</taxon>
        <taxon>Teleostei</taxon>
        <taxon>Neoteleostei</taxon>
        <taxon>Acanthomorphata</taxon>
        <taxon>Ovalentaria</taxon>
        <taxon>Atherinomorphae</taxon>
        <taxon>Cyprinodontiformes</taxon>
        <taxon>Goodeidae</taxon>
        <taxon>Ameca</taxon>
    </lineage>
</organism>
<comment type="caution">
    <text evidence="1">The sequence shown here is derived from an EMBL/GenBank/DDBJ whole genome shotgun (WGS) entry which is preliminary data.</text>
</comment>
<evidence type="ECO:0000313" key="1">
    <source>
        <dbReference type="EMBL" id="MEQ2286028.1"/>
    </source>
</evidence>
<sequence length="140" mass="15287">MSSAVYRLSFRSCRWRPTTVIHALNLSKTEQNQPEPKMKLSPLQRSQASVGASLISAGKRLDRVRRTAVLCGTGDGCPPEKTSHRCPSGCQNGWSGSFTDMGNTTEMQALHSQSLLTCVLLQMQSEPVSEQAQELLLGLP</sequence>
<protein>
    <submittedName>
        <fullName evidence="1">Uncharacterized protein</fullName>
    </submittedName>
</protein>
<gene>
    <name evidence="1" type="ORF">AMECASPLE_038001</name>
</gene>
<dbReference type="Proteomes" id="UP001469553">
    <property type="component" value="Unassembled WGS sequence"/>
</dbReference>
<proteinExistence type="predicted"/>
<reference evidence="1 2" key="1">
    <citation type="submission" date="2021-06" db="EMBL/GenBank/DDBJ databases">
        <authorList>
            <person name="Palmer J.M."/>
        </authorList>
    </citation>
    <scope>NUCLEOTIDE SEQUENCE [LARGE SCALE GENOMIC DNA]</scope>
    <source>
        <strain evidence="1 2">AS_MEX2019</strain>
        <tissue evidence="1">Muscle</tissue>
    </source>
</reference>
<evidence type="ECO:0000313" key="2">
    <source>
        <dbReference type="Proteomes" id="UP001469553"/>
    </source>
</evidence>
<keyword evidence="2" id="KW-1185">Reference proteome</keyword>
<name>A0ABV0XWX6_9TELE</name>
<accession>A0ABV0XWX6</accession>
<dbReference type="EMBL" id="JAHRIP010016136">
    <property type="protein sequence ID" value="MEQ2286028.1"/>
    <property type="molecule type" value="Genomic_DNA"/>
</dbReference>